<dbReference type="InterPro" id="IPR000118">
    <property type="entry name" value="Granulin"/>
</dbReference>
<dbReference type="SMART" id="SM00277">
    <property type="entry name" value="GRAN"/>
    <property type="match status" value="1"/>
</dbReference>
<dbReference type="InterPro" id="IPR000169">
    <property type="entry name" value="Pept_cys_AS"/>
</dbReference>
<protein>
    <recommendedName>
        <fullName evidence="12">Low-temperature-induced cysteine proteinase-like</fullName>
    </recommendedName>
</protein>
<dbReference type="InterPro" id="IPR037277">
    <property type="entry name" value="Granulin_sf"/>
</dbReference>
<dbReference type="Gene3D" id="3.90.70.10">
    <property type="entry name" value="Cysteine proteinases"/>
    <property type="match status" value="1"/>
</dbReference>
<feature type="chain" id="PRO_5043923485" description="Low-temperature-induced cysteine proteinase-like" evidence="6">
    <location>
        <begin position="23"/>
        <end position="475"/>
    </location>
</feature>
<dbReference type="Pfam" id="PF00112">
    <property type="entry name" value="Peptidase_C1"/>
    <property type="match status" value="1"/>
</dbReference>
<dbReference type="FunFam" id="3.90.70.10:FF:000177">
    <property type="entry name" value="Cysteine proteinase RD21A"/>
    <property type="match status" value="1"/>
</dbReference>
<evidence type="ECO:0000259" key="8">
    <source>
        <dbReference type="SMART" id="SM00645"/>
    </source>
</evidence>
<dbReference type="InterPro" id="IPR038765">
    <property type="entry name" value="Papain-like_cys_pep_sf"/>
</dbReference>
<dbReference type="SUPFAM" id="SSF54001">
    <property type="entry name" value="Cysteine proteinases"/>
    <property type="match status" value="1"/>
</dbReference>
<dbReference type="PANTHER" id="PTHR12411">
    <property type="entry name" value="CYSTEINE PROTEASE FAMILY C1-RELATED"/>
    <property type="match status" value="1"/>
</dbReference>
<gene>
    <name evidence="10" type="ORF">RND81_08G000700</name>
</gene>
<keyword evidence="2" id="KW-0788">Thiol protease</keyword>
<name>A0AAW1J1V9_SAPOF</name>
<feature type="compositionally biased region" description="Pro residues" evidence="5">
    <location>
        <begin position="348"/>
        <end position="363"/>
    </location>
</feature>
<keyword evidence="6" id="KW-0732">Signal</keyword>
<evidence type="ECO:0000313" key="11">
    <source>
        <dbReference type="Proteomes" id="UP001443914"/>
    </source>
</evidence>
<dbReference type="GO" id="GO:0006508">
    <property type="term" value="P:proteolysis"/>
    <property type="evidence" value="ECO:0007669"/>
    <property type="project" value="InterPro"/>
</dbReference>
<evidence type="ECO:0000256" key="4">
    <source>
        <dbReference type="ARBA" id="ARBA00023180"/>
    </source>
</evidence>
<organism evidence="10 11">
    <name type="scientific">Saponaria officinalis</name>
    <name type="common">Common soapwort</name>
    <name type="synonym">Lychnis saponaria</name>
    <dbReference type="NCBI Taxonomy" id="3572"/>
    <lineage>
        <taxon>Eukaryota</taxon>
        <taxon>Viridiplantae</taxon>
        <taxon>Streptophyta</taxon>
        <taxon>Embryophyta</taxon>
        <taxon>Tracheophyta</taxon>
        <taxon>Spermatophyta</taxon>
        <taxon>Magnoliopsida</taxon>
        <taxon>eudicotyledons</taxon>
        <taxon>Gunneridae</taxon>
        <taxon>Pentapetalae</taxon>
        <taxon>Caryophyllales</taxon>
        <taxon>Caryophyllaceae</taxon>
        <taxon>Caryophylleae</taxon>
        <taxon>Saponaria</taxon>
    </lineage>
</organism>
<dbReference type="AlphaFoldDB" id="A0AAW1J1V9"/>
<comment type="similarity">
    <text evidence="1">Belongs to the peptidase C1 family.</text>
</comment>
<feature type="domain" description="Cathepsin propeptide inhibitor" evidence="9">
    <location>
        <begin position="37"/>
        <end position="94"/>
    </location>
</feature>
<evidence type="ECO:0000259" key="7">
    <source>
        <dbReference type="SMART" id="SM00277"/>
    </source>
</evidence>
<dbReference type="InterPro" id="IPR000668">
    <property type="entry name" value="Peptidase_C1A_C"/>
</dbReference>
<evidence type="ECO:0000256" key="5">
    <source>
        <dbReference type="SAM" id="MobiDB-lite"/>
    </source>
</evidence>
<dbReference type="PRINTS" id="PR00705">
    <property type="entry name" value="PAPAIN"/>
</dbReference>
<feature type="signal peptide" evidence="6">
    <location>
        <begin position="1"/>
        <end position="22"/>
    </location>
</feature>
<keyword evidence="11" id="KW-1185">Reference proteome</keyword>
<keyword evidence="4" id="KW-0325">Glycoprotein</keyword>
<dbReference type="CDD" id="cd02248">
    <property type="entry name" value="Peptidase_C1A"/>
    <property type="match status" value="1"/>
</dbReference>
<dbReference type="PROSITE" id="PS00640">
    <property type="entry name" value="THIOL_PROTEASE_ASN"/>
    <property type="match status" value="1"/>
</dbReference>
<dbReference type="Gene3D" id="2.10.25.160">
    <property type="entry name" value="Granulin"/>
    <property type="match status" value="1"/>
</dbReference>
<dbReference type="EMBL" id="JBDFQZ010000008">
    <property type="protein sequence ID" value="KAK9696843.1"/>
    <property type="molecule type" value="Genomic_DNA"/>
</dbReference>
<evidence type="ECO:0000256" key="1">
    <source>
        <dbReference type="ARBA" id="ARBA00008455"/>
    </source>
</evidence>
<dbReference type="Pfam" id="PF00396">
    <property type="entry name" value="Granulin"/>
    <property type="match status" value="1"/>
</dbReference>
<evidence type="ECO:0008006" key="12">
    <source>
        <dbReference type="Google" id="ProtNLM"/>
    </source>
</evidence>
<dbReference type="GO" id="GO:0008234">
    <property type="term" value="F:cysteine-type peptidase activity"/>
    <property type="evidence" value="ECO:0007669"/>
    <property type="project" value="UniProtKB-KW"/>
</dbReference>
<keyword evidence="2" id="KW-0645">Protease</keyword>
<feature type="region of interest" description="Disordered" evidence="5">
    <location>
        <begin position="342"/>
        <end position="363"/>
    </location>
</feature>
<reference evidence="10" key="1">
    <citation type="submission" date="2024-03" db="EMBL/GenBank/DDBJ databases">
        <title>WGS assembly of Saponaria officinalis var. Norfolk2.</title>
        <authorList>
            <person name="Jenkins J."/>
            <person name="Shu S."/>
            <person name="Grimwood J."/>
            <person name="Barry K."/>
            <person name="Goodstein D."/>
            <person name="Schmutz J."/>
            <person name="Leebens-Mack J."/>
            <person name="Osbourn A."/>
        </authorList>
    </citation>
    <scope>NUCLEOTIDE SEQUENCE [LARGE SCALE GENOMIC DNA]</scope>
    <source>
        <strain evidence="10">JIC</strain>
    </source>
</reference>
<evidence type="ECO:0000256" key="6">
    <source>
        <dbReference type="SAM" id="SignalP"/>
    </source>
</evidence>
<dbReference type="Pfam" id="PF08246">
    <property type="entry name" value="Inhibitor_I29"/>
    <property type="match status" value="1"/>
</dbReference>
<comment type="caution">
    <text evidence="10">The sequence shown here is derived from an EMBL/GenBank/DDBJ whole genome shotgun (WGS) entry which is preliminary data.</text>
</comment>
<evidence type="ECO:0000256" key="3">
    <source>
        <dbReference type="ARBA" id="ARBA00023157"/>
    </source>
</evidence>
<dbReference type="InterPro" id="IPR025661">
    <property type="entry name" value="Pept_asp_AS"/>
</dbReference>
<evidence type="ECO:0000259" key="9">
    <source>
        <dbReference type="SMART" id="SM00848"/>
    </source>
</evidence>
<feature type="domain" description="Granulins" evidence="7">
    <location>
        <begin position="370"/>
        <end position="427"/>
    </location>
</feature>
<sequence length="475" mass="52904">MATHKLFHLLIILFLVLQFLFSTGYPAQYSSTEVELFEQWRVKHGKVYEHGEELLKGFENFKQNRKYVLEKNSNGSSGHRVGLNKFADMSNQEFRNIYLRKLKRPVRLGTQKHTWQNLDSRCHAPPVSLDWRKYGVVTPVKDQGSCGSCWAFSTTGGIEGINAISKGELISLSEQELVDCDATNEGCNGGYMDYAFEWVIQNGGIDTEADYPYTGVDTICNANKEAKRAVSIEGYEDVEETERGLLCATVKQPISVGIDASSLDFQLYAGGIYDGDCSSDPNNIDHAALIVGYGSLGDTDYWIVKNSWGTSWGIQGYIYIRRNTNLPYGVCAINAQASYPIQASSAPSPHPSPPSPSPPPPPPFPSPTDCVEYSYCPASQTCCCLYQMVGFCMMYGCCDYEDAVCCAGTDYCCPQEYPICDTYNGFCIKKFGDSFGVVAKKKKMAKLKYREGDYEEESYKATFDSQWRRNGIAAV</sequence>
<dbReference type="InterPro" id="IPR039417">
    <property type="entry name" value="Peptidase_C1A_papain-like"/>
</dbReference>
<dbReference type="PROSITE" id="PS00139">
    <property type="entry name" value="THIOL_PROTEASE_CYS"/>
    <property type="match status" value="1"/>
</dbReference>
<dbReference type="InterPro" id="IPR013201">
    <property type="entry name" value="Prot_inhib_I29"/>
</dbReference>
<keyword evidence="3" id="KW-1015">Disulfide bond</keyword>
<evidence type="ECO:0000313" key="10">
    <source>
        <dbReference type="EMBL" id="KAK9696843.1"/>
    </source>
</evidence>
<feature type="domain" description="Peptidase C1A papain C-terminal" evidence="8">
    <location>
        <begin position="125"/>
        <end position="341"/>
    </location>
</feature>
<dbReference type="InterPro" id="IPR013128">
    <property type="entry name" value="Peptidase_C1A"/>
</dbReference>
<dbReference type="SMART" id="SM00848">
    <property type="entry name" value="Inhibitor_I29"/>
    <property type="match status" value="1"/>
</dbReference>
<dbReference type="Proteomes" id="UP001443914">
    <property type="component" value="Unassembled WGS sequence"/>
</dbReference>
<dbReference type="SUPFAM" id="SSF57277">
    <property type="entry name" value="Granulin repeat"/>
    <property type="match status" value="1"/>
</dbReference>
<accession>A0AAW1J1V9</accession>
<dbReference type="SMART" id="SM00645">
    <property type="entry name" value="Pept_C1"/>
    <property type="match status" value="1"/>
</dbReference>
<keyword evidence="2" id="KW-0378">Hydrolase</keyword>
<proteinExistence type="inferred from homology"/>
<evidence type="ECO:0000256" key="2">
    <source>
        <dbReference type="ARBA" id="ARBA00022807"/>
    </source>
</evidence>